<dbReference type="RefSeq" id="WP_379236554.1">
    <property type="nucleotide sequence ID" value="NZ_JBHSTE010000005.1"/>
</dbReference>
<evidence type="ECO:0000313" key="18">
    <source>
        <dbReference type="Proteomes" id="UP001596233"/>
    </source>
</evidence>
<evidence type="ECO:0000256" key="3">
    <source>
        <dbReference type="ARBA" id="ARBA00012438"/>
    </source>
</evidence>
<gene>
    <name evidence="17" type="ORF">ACFP56_16565</name>
</gene>
<keyword evidence="8" id="KW-0547">Nucleotide-binding</keyword>
<dbReference type="InterPro" id="IPR004358">
    <property type="entry name" value="Sig_transdc_His_kin-like_C"/>
</dbReference>
<dbReference type="InterPro" id="IPR036890">
    <property type="entry name" value="HATPase_C_sf"/>
</dbReference>
<keyword evidence="9 17" id="KW-0418">Kinase</keyword>
<dbReference type="InterPro" id="IPR050428">
    <property type="entry name" value="TCS_sensor_his_kinase"/>
</dbReference>
<name>A0ABW1V6W0_9BACL</name>
<evidence type="ECO:0000256" key="13">
    <source>
        <dbReference type="ARBA" id="ARBA00023136"/>
    </source>
</evidence>
<dbReference type="CDD" id="cd00075">
    <property type="entry name" value="HATPase"/>
    <property type="match status" value="1"/>
</dbReference>
<feature type="transmembrane region" description="Helical" evidence="14">
    <location>
        <begin position="164"/>
        <end position="185"/>
    </location>
</feature>
<evidence type="ECO:0000313" key="17">
    <source>
        <dbReference type="EMBL" id="MFC6334243.1"/>
    </source>
</evidence>
<dbReference type="PANTHER" id="PTHR45436">
    <property type="entry name" value="SENSOR HISTIDINE KINASE YKOH"/>
    <property type="match status" value="1"/>
</dbReference>
<dbReference type="PROSITE" id="PS50885">
    <property type="entry name" value="HAMP"/>
    <property type="match status" value="1"/>
</dbReference>
<dbReference type="Gene3D" id="1.10.287.130">
    <property type="match status" value="1"/>
</dbReference>
<feature type="transmembrane region" description="Helical" evidence="14">
    <location>
        <begin position="6"/>
        <end position="28"/>
    </location>
</feature>
<dbReference type="SMART" id="SM00388">
    <property type="entry name" value="HisKA"/>
    <property type="match status" value="1"/>
</dbReference>
<keyword evidence="18" id="KW-1185">Reference proteome</keyword>
<dbReference type="PROSITE" id="PS50109">
    <property type="entry name" value="HIS_KIN"/>
    <property type="match status" value="1"/>
</dbReference>
<dbReference type="Pfam" id="PF00672">
    <property type="entry name" value="HAMP"/>
    <property type="match status" value="1"/>
</dbReference>
<dbReference type="Proteomes" id="UP001596233">
    <property type="component" value="Unassembled WGS sequence"/>
</dbReference>
<dbReference type="EMBL" id="JBHSTE010000005">
    <property type="protein sequence ID" value="MFC6334243.1"/>
    <property type="molecule type" value="Genomic_DNA"/>
</dbReference>
<evidence type="ECO:0000256" key="5">
    <source>
        <dbReference type="ARBA" id="ARBA00022553"/>
    </source>
</evidence>
<evidence type="ECO:0000259" key="16">
    <source>
        <dbReference type="PROSITE" id="PS50885"/>
    </source>
</evidence>
<evidence type="ECO:0000256" key="8">
    <source>
        <dbReference type="ARBA" id="ARBA00022741"/>
    </source>
</evidence>
<dbReference type="Pfam" id="PF00512">
    <property type="entry name" value="HisKA"/>
    <property type="match status" value="1"/>
</dbReference>
<dbReference type="InterPro" id="IPR005467">
    <property type="entry name" value="His_kinase_dom"/>
</dbReference>
<keyword evidence="5" id="KW-0597">Phosphoprotein</keyword>
<evidence type="ECO:0000256" key="6">
    <source>
        <dbReference type="ARBA" id="ARBA00022679"/>
    </source>
</evidence>
<keyword evidence="6" id="KW-0808">Transferase</keyword>
<reference evidence="18" key="1">
    <citation type="journal article" date="2019" name="Int. J. Syst. Evol. Microbiol.">
        <title>The Global Catalogue of Microorganisms (GCM) 10K type strain sequencing project: providing services to taxonomists for standard genome sequencing and annotation.</title>
        <authorList>
            <consortium name="The Broad Institute Genomics Platform"/>
            <consortium name="The Broad Institute Genome Sequencing Center for Infectious Disease"/>
            <person name="Wu L."/>
            <person name="Ma J."/>
        </authorList>
    </citation>
    <scope>NUCLEOTIDE SEQUENCE [LARGE SCALE GENOMIC DNA]</scope>
    <source>
        <strain evidence="18">PCU 280</strain>
    </source>
</reference>
<dbReference type="SMART" id="SM00387">
    <property type="entry name" value="HATPase_c"/>
    <property type="match status" value="1"/>
</dbReference>
<evidence type="ECO:0000256" key="10">
    <source>
        <dbReference type="ARBA" id="ARBA00022840"/>
    </source>
</evidence>
<keyword evidence="13 14" id="KW-0472">Membrane</keyword>
<comment type="subcellular location">
    <subcellularLocation>
        <location evidence="2">Cell membrane</location>
        <topology evidence="2">Multi-pass membrane protein</topology>
    </subcellularLocation>
</comment>
<dbReference type="Pfam" id="PF02518">
    <property type="entry name" value="HATPase_c"/>
    <property type="match status" value="1"/>
</dbReference>
<evidence type="ECO:0000256" key="9">
    <source>
        <dbReference type="ARBA" id="ARBA00022777"/>
    </source>
</evidence>
<evidence type="ECO:0000256" key="12">
    <source>
        <dbReference type="ARBA" id="ARBA00023012"/>
    </source>
</evidence>
<keyword evidence="12" id="KW-0902">Two-component regulatory system</keyword>
<dbReference type="GO" id="GO:0016301">
    <property type="term" value="F:kinase activity"/>
    <property type="evidence" value="ECO:0007669"/>
    <property type="project" value="UniProtKB-KW"/>
</dbReference>
<keyword evidence="10" id="KW-0067">ATP-binding</keyword>
<proteinExistence type="predicted"/>
<comment type="caution">
    <text evidence="17">The sequence shown here is derived from an EMBL/GenBank/DDBJ whole genome shotgun (WGS) entry which is preliminary data.</text>
</comment>
<dbReference type="InterPro" id="IPR036097">
    <property type="entry name" value="HisK_dim/P_sf"/>
</dbReference>
<feature type="domain" description="HAMP" evidence="16">
    <location>
        <begin position="186"/>
        <end position="237"/>
    </location>
</feature>
<dbReference type="CDD" id="cd00082">
    <property type="entry name" value="HisKA"/>
    <property type="match status" value="1"/>
</dbReference>
<dbReference type="EC" id="2.7.13.3" evidence="3"/>
<keyword evidence="4" id="KW-1003">Cell membrane</keyword>
<protein>
    <recommendedName>
        <fullName evidence="3">histidine kinase</fullName>
        <ecNumber evidence="3">2.7.13.3</ecNumber>
    </recommendedName>
</protein>
<evidence type="ECO:0000256" key="14">
    <source>
        <dbReference type="SAM" id="Phobius"/>
    </source>
</evidence>
<dbReference type="InterPro" id="IPR003661">
    <property type="entry name" value="HisK_dim/P_dom"/>
</dbReference>
<keyword evidence="7 14" id="KW-0812">Transmembrane</keyword>
<dbReference type="CDD" id="cd06225">
    <property type="entry name" value="HAMP"/>
    <property type="match status" value="1"/>
</dbReference>
<evidence type="ECO:0000256" key="7">
    <source>
        <dbReference type="ARBA" id="ARBA00022692"/>
    </source>
</evidence>
<dbReference type="SUPFAM" id="SSF158472">
    <property type="entry name" value="HAMP domain-like"/>
    <property type="match status" value="1"/>
</dbReference>
<organism evidence="17 18">
    <name type="scientific">Paenibacillus septentrionalis</name>
    <dbReference type="NCBI Taxonomy" id="429342"/>
    <lineage>
        <taxon>Bacteria</taxon>
        <taxon>Bacillati</taxon>
        <taxon>Bacillota</taxon>
        <taxon>Bacilli</taxon>
        <taxon>Bacillales</taxon>
        <taxon>Paenibacillaceae</taxon>
        <taxon>Paenibacillus</taxon>
    </lineage>
</organism>
<evidence type="ECO:0000256" key="11">
    <source>
        <dbReference type="ARBA" id="ARBA00022989"/>
    </source>
</evidence>
<comment type="catalytic activity">
    <reaction evidence="1">
        <text>ATP + protein L-histidine = ADP + protein N-phospho-L-histidine.</text>
        <dbReference type="EC" id="2.7.13.3"/>
    </reaction>
</comment>
<evidence type="ECO:0000256" key="1">
    <source>
        <dbReference type="ARBA" id="ARBA00000085"/>
    </source>
</evidence>
<evidence type="ECO:0000256" key="2">
    <source>
        <dbReference type="ARBA" id="ARBA00004651"/>
    </source>
</evidence>
<dbReference type="SMART" id="SM00304">
    <property type="entry name" value="HAMP"/>
    <property type="match status" value="1"/>
</dbReference>
<evidence type="ECO:0000256" key="4">
    <source>
        <dbReference type="ARBA" id="ARBA00022475"/>
    </source>
</evidence>
<dbReference type="Gene3D" id="3.30.565.10">
    <property type="entry name" value="Histidine kinase-like ATPase, C-terminal domain"/>
    <property type="match status" value="1"/>
</dbReference>
<dbReference type="InterPro" id="IPR003660">
    <property type="entry name" value="HAMP_dom"/>
</dbReference>
<dbReference type="InterPro" id="IPR003594">
    <property type="entry name" value="HATPase_dom"/>
</dbReference>
<feature type="domain" description="Histidine kinase" evidence="15">
    <location>
        <begin position="245"/>
        <end position="459"/>
    </location>
</feature>
<sequence>MLNYLFFSVLSFTVIIFSVDKAIDYFSFVTIEKQMMKKADLGELSFREVLAKHDKAIADGQASDVPRSALEALKASGKEVRIYDSNQQLLGLAVDGIIIADGSPLIFKGNIERALQGNYAYTITDNKLLYFAVPIQDKYYQNSYVFEFVDDISYFYDMMDQIRYILIAGAAGFLVLITISSLFIARTTTKPIKYLLAATENFSKQQFQRVHLNRKDELGMLAAGLNRMGIQLNDYIQYQKQFVSNVSHELKTPLAAISGFSQYLYEKESEDKELQKIYYHLVHESERLTQLINELLMLSRFDKAGLEEIGTEKTDLSELTKLVVADMKAKAESKGITLEVKAGSAVYVDVNKILMSHAIANILDNAIKYSHAETSIKIETFIRQNEAVIQIRDQGIGIGEDELARVQERFYRAKNSNVAKGSGLGLSICKEIVEKFNGHLEIDSKIGEGTTVSIVLQRL</sequence>
<evidence type="ECO:0000259" key="15">
    <source>
        <dbReference type="PROSITE" id="PS50109"/>
    </source>
</evidence>
<dbReference type="PRINTS" id="PR00344">
    <property type="entry name" value="BCTRLSENSOR"/>
</dbReference>
<dbReference type="SUPFAM" id="SSF55874">
    <property type="entry name" value="ATPase domain of HSP90 chaperone/DNA topoisomerase II/histidine kinase"/>
    <property type="match status" value="1"/>
</dbReference>
<dbReference type="SUPFAM" id="SSF47384">
    <property type="entry name" value="Homodimeric domain of signal transducing histidine kinase"/>
    <property type="match status" value="1"/>
</dbReference>
<dbReference type="PANTHER" id="PTHR45436:SF5">
    <property type="entry name" value="SENSOR HISTIDINE KINASE TRCS"/>
    <property type="match status" value="1"/>
</dbReference>
<dbReference type="Gene3D" id="6.10.340.10">
    <property type="match status" value="1"/>
</dbReference>
<accession>A0ABW1V6W0</accession>
<keyword evidence="11 14" id="KW-1133">Transmembrane helix</keyword>